<protein>
    <submittedName>
        <fullName evidence="2">Uncharacterized protein</fullName>
    </submittedName>
</protein>
<dbReference type="EMBL" id="CP023699">
    <property type="protein sequence ID" value="QEU96411.1"/>
    <property type="molecule type" value="Genomic_DNA"/>
</dbReference>
<evidence type="ECO:0000256" key="1">
    <source>
        <dbReference type="SAM" id="MobiDB-lite"/>
    </source>
</evidence>
<keyword evidence="3" id="KW-1185">Reference proteome</keyword>
<dbReference type="AlphaFoldDB" id="A0A5J6GQJ7"/>
<name>A0A5J6GQJ7_STRKN</name>
<organism evidence="2 3">
    <name type="scientific">Streptomyces kanamyceticus</name>
    <dbReference type="NCBI Taxonomy" id="1967"/>
    <lineage>
        <taxon>Bacteria</taxon>
        <taxon>Bacillati</taxon>
        <taxon>Actinomycetota</taxon>
        <taxon>Actinomycetes</taxon>
        <taxon>Kitasatosporales</taxon>
        <taxon>Streptomycetaceae</taxon>
        <taxon>Streptomyces</taxon>
    </lineage>
</organism>
<accession>A0A5J6GQJ7</accession>
<feature type="compositionally biased region" description="Polar residues" evidence="1">
    <location>
        <begin position="42"/>
        <end position="63"/>
    </location>
</feature>
<dbReference type="KEGG" id="ska:CP970_40615"/>
<proteinExistence type="predicted"/>
<gene>
    <name evidence="2" type="ORF">CP970_40615</name>
</gene>
<reference evidence="2 3" key="1">
    <citation type="submission" date="2017-09" db="EMBL/GenBank/DDBJ databases">
        <authorList>
            <person name="Lee N."/>
            <person name="Cho B.-K."/>
        </authorList>
    </citation>
    <scope>NUCLEOTIDE SEQUENCE [LARGE SCALE GENOMIC DNA]</scope>
    <source>
        <strain evidence="2 3">ATCC 12853</strain>
    </source>
</reference>
<evidence type="ECO:0000313" key="3">
    <source>
        <dbReference type="Proteomes" id="UP000325529"/>
    </source>
</evidence>
<dbReference type="Proteomes" id="UP000325529">
    <property type="component" value="Chromosome"/>
</dbReference>
<sequence>MLARATRTVIAGITAPAFARIAISTTQEPTHPAPSRQRSHQHPSQNERFTLTSQDSRQRHPLTSNRYIGHQVWLYINRERPDIPEVNLHSPHIQLQGYTASEPDEHGNMPRIHGVRCTQCGSPDVTFAARSWANCRTCGKGQAQSEAALCSSHCEECSP</sequence>
<evidence type="ECO:0000313" key="2">
    <source>
        <dbReference type="EMBL" id="QEU96411.1"/>
    </source>
</evidence>
<feature type="region of interest" description="Disordered" evidence="1">
    <location>
        <begin position="27"/>
        <end position="63"/>
    </location>
</feature>